<evidence type="ECO:0000313" key="5">
    <source>
        <dbReference type="Proteomes" id="UP000305675"/>
    </source>
</evidence>
<protein>
    <recommendedName>
        <fullName evidence="3">Rad50/SbcC-type AAA domain-containing protein</fullName>
    </recommendedName>
</protein>
<keyword evidence="5" id="KW-1185">Reference proteome</keyword>
<dbReference type="InterPro" id="IPR038729">
    <property type="entry name" value="Rad50/SbcC_AAA"/>
</dbReference>
<feature type="coiled-coil region" evidence="1">
    <location>
        <begin position="543"/>
        <end position="667"/>
    </location>
</feature>
<dbReference type="Proteomes" id="UP000305675">
    <property type="component" value="Unassembled WGS sequence"/>
</dbReference>
<dbReference type="OrthoDB" id="9795626at2"/>
<dbReference type="GO" id="GO:0016887">
    <property type="term" value="F:ATP hydrolysis activity"/>
    <property type="evidence" value="ECO:0007669"/>
    <property type="project" value="InterPro"/>
</dbReference>
<name>A0A4U1BTU3_9GAMM</name>
<reference evidence="4 5" key="1">
    <citation type="submission" date="2019-04" db="EMBL/GenBank/DDBJ databases">
        <authorList>
            <person name="Hwang J.C."/>
        </authorList>
    </citation>
    <scope>NUCLEOTIDE SEQUENCE [LARGE SCALE GENOMIC DNA]</scope>
    <source>
        <strain evidence="4 5">IMCC35002</strain>
    </source>
</reference>
<feature type="compositionally biased region" description="Basic and acidic residues" evidence="2">
    <location>
        <begin position="277"/>
        <end position="292"/>
    </location>
</feature>
<dbReference type="GO" id="GO:0006302">
    <property type="term" value="P:double-strand break repair"/>
    <property type="evidence" value="ECO:0007669"/>
    <property type="project" value="InterPro"/>
</dbReference>
<feature type="region of interest" description="Disordered" evidence="2">
    <location>
        <begin position="473"/>
        <end position="497"/>
    </location>
</feature>
<keyword evidence="1" id="KW-0175">Coiled coil</keyword>
<sequence>MKILSLRVQNLNSLKGDWKIDFTQEPFASNGLFAITGATGAGKTTLLDGICLALYHQTPRLSVSPTQNELMTRGCGECLAEVEFEVKGVGYRAFWSQRRARGSADGKLQPPTVELARIDSGEIVCDKIKDKLDMVAKLTGLDFGRFTKSMLLSQGQFAAFLNASANDRAELLEELTGSEIYGRISQQVFDNHKQAKVELEQLQAQAKGVELLGEEEREQLQGQRGKLQLKEQELQRTQTGLNELKQWLTKSNDYQAQITAAEQVQRDAKTRQQQHQPELERLQRSEPAERLRGPLMQSQQAQLRVQEVSGELETLDHQALELNKWLQDADERQNLAQQQSMQTEAELKQGESLFAQVVPLDLKLETMAEQTQAHSQNQSKADLALKQGQQRAKELETRINDKAEAQQQNHQFLADHQQVEGWSKQVGRWQAQLTQRYELENKSTQLKNKIKNLSHIDTGDSKPDVQIDALKQTLSAHQKQQQQLQSERDAQPVATDQLKKKLKQLQAGQEGRLKLSALMTDHQKLVDKLTLSDEQLKSDGEAITAMETELANKRAAFKRAAKEFKDVDTLLAQEKTIRSLEQERAKLQQGEACPLCGATEHPAIEQYQQLSVSETEQRHLRLSEEVETLKEQGVKLGEAHRHAQENLQKLTQSQQELRDQQQQLTQQWREQCQQLHLPDDADITDNDRLDTYLSRCQAQLADYTEQLELREKLEAELAKVAESVASVTAEIHHSEREQQQRQLQLAKQQAELEEAQNANVALLAQYQSLNTQLQKELEQSGLSLPAQDEFDSWQNKCRKAIEEFQQAQQRGTELNQQMAALQAQMEAATQQNQQLELAYSEATQQLELHQQQTQQIAAERQQLFGDKKVDEERKRLGDKVEQAREQLNQLVEAHNLAKQKLGQHQGERDQLLKQKSDAQDLAKKLKNELNAQLAASIFGSVPLLEQALLDDDERLSLTKLKQSLDKELWSADADLDQAKTRLTAHEQSKPAKLESSDTQESLELQLNQGLETIKGLHSEMGQLKQQLDSDQARREGLSDLLAKIDTARQSFDDWAHLNGLIGSKEGDKFRRFAQGLTLDHLVYLANNQLNRLHGRYQLKRNLSSELSLDIVDTWQGDSVRDTRTLSGGESFLVSLALALALSDLVSHKTSIDSLFLDEGFGTLDGETLDTALDALDALNASGKMIGVISHIEAMKERINVQIKVTKVNGLGYSRLAESYRFIPKPEPVTAQADA</sequence>
<dbReference type="RefSeq" id="WP_136862014.1">
    <property type="nucleotide sequence ID" value="NZ_SWCJ01000002.1"/>
</dbReference>
<evidence type="ECO:0000313" key="4">
    <source>
        <dbReference type="EMBL" id="TKB57368.1"/>
    </source>
</evidence>
<proteinExistence type="predicted"/>
<feature type="coiled-coil region" evidence="1">
    <location>
        <begin position="703"/>
        <end position="935"/>
    </location>
</feature>
<dbReference type="InterPro" id="IPR027417">
    <property type="entry name" value="P-loop_NTPase"/>
</dbReference>
<dbReference type="SUPFAM" id="SSF52540">
    <property type="entry name" value="P-loop containing nucleoside triphosphate hydrolases"/>
    <property type="match status" value="3"/>
</dbReference>
<accession>A0A4U1BTU3</accession>
<evidence type="ECO:0000256" key="1">
    <source>
        <dbReference type="SAM" id="Coils"/>
    </source>
</evidence>
<feature type="region of interest" description="Disordered" evidence="2">
    <location>
        <begin position="369"/>
        <end position="394"/>
    </location>
</feature>
<dbReference type="PANTHER" id="PTHR32114:SF2">
    <property type="entry name" value="ABC TRANSPORTER ABCH.3"/>
    <property type="match status" value="1"/>
</dbReference>
<evidence type="ECO:0000256" key="2">
    <source>
        <dbReference type="SAM" id="MobiDB-lite"/>
    </source>
</evidence>
<dbReference type="EMBL" id="SWCJ01000002">
    <property type="protein sequence ID" value="TKB57368.1"/>
    <property type="molecule type" value="Genomic_DNA"/>
</dbReference>
<comment type="caution">
    <text evidence="4">The sequence shown here is derived from an EMBL/GenBank/DDBJ whole genome shotgun (WGS) entry which is preliminary data.</text>
</comment>
<dbReference type="Gene3D" id="3.40.50.300">
    <property type="entry name" value="P-loop containing nucleotide triphosphate hydrolases"/>
    <property type="match status" value="2"/>
</dbReference>
<feature type="coiled-coil region" evidence="1">
    <location>
        <begin position="185"/>
        <end position="237"/>
    </location>
</feature>
<gene>
    <name evidence="4" type="ORF">FCL42_03560</name>
</gene>
<evidence type="ECO:0000259" key="3">
    <source>
        <dbReference type="Pfam" id="PF13476"/>
    </source>
</evidence>
<dbReference type="Pfam" id="PF13476">
    <property type="entry name" value="AAA_23"/>
    <property type="match status" value="1"/>
</dbReference>
<organism evidence="4 5">
    <name type="scientific">Ferrimonas aestuarii</name>
    <dbReference type="NCBI Taxonomy" id="2569539"/>
    <lineage>
        <taxon>Bacteria</taxon>
        <taxon>Pseudomonadati</taxon>
        <taxon>Pseudomonadota</taxon>
        <taxon>Gammaproteobacteria</taxon>
        <taxon>Alteromonadales</taxon>
        <taxon>Ferrimonadaceae</taxon>
        <taxon>Ferrimonas</taxon>
    </lineage>
</organism>
<feature type="region of interest" description="Disordered" evidence="2">
    <location>
        <begin position="266"/>
        <end position="295"/>
    </location>
</feature>
<dbReference type="AlphaFoldDB" id="A0A4U1BTU3"/>
<feature type="compositionally biased region" description="Polar residues" evidence="2">
    <location>
        <begin position="369"/>
        <end position="380"/>
    </location>
</feature>
<dbReference type="Pfam" id="PF13558">
    <property type="entry name" value="SbcC_Walker_B"/>
    <property type="match status" value="1"/>
</dbReference>
<feature type="domain" description="Rad50/SbcC-type AAA" evidence="3">
    <location>
        <begin position="5"/>
        <end position="207"/>
    </location>
</feature>
<dbReference type="PANTHER" id="PTHR32114">
    <property type="entry name" value="ABC TRANSPORTER ABCH.3"/>
    <property type="match status" value="1"/>
</dbReference>